<evidence type="ECO:0000313" key="2">
    <source>
        <dbReference type="Proteomes" id="UP001501757"/>
    </source>
</evidence>
<proteinExistence type="predicted"/>
<evidence type="ECO:0000313" key="1">
    <source>
        <dbReference type="EMBL" id="GAA0366624.1"/>
    </source>
</evidence>
<accession>A0ABN0XKL5</accession>
<reference evidence="1 2" key="1">
    <citation type="journal article" date="2019" name="Int. J. Syst. Evol. Microbiol.">
        <title>The Global Catalogue of Microorganisms (GCM) 10K type strain sequencing project: providing services to taxonomists for standard genome sequencing and annotation.</title>
        <authorList>
            <consortium name="The Broad Institute Genomics Platform"/>
            <consortium name="The Broad Institute Genome Sequencing Center for Infectious Disease"/>
            <person name="Wu L."/>
            <person name="Ma J."/>
        </authorList>
    </citation>
    <scope>NUCLEOTIDE SEQUENCE [LARGE SCALE GENOMIC DNA]</scope>
    <source>
        <strain evidence="1 2">JCM 13378</strain>
    </source>
</reference>
<organism evidence="1 2">
    <name type="scientific">Bowmanella denitrificans</name>
    <dbReference type="NCBI Taxonomy" id="366582"/>
    <lineage>
        <taxon>Bacteria</taxon>
        <taxon>Pseudomonadati</taxon>
        <taxon>Pseudomonadota</taxon>
        <taxon>Gammaproteobacteria</taxon>
        <taxon>Alteromonadales</taxon>
        <taxon>Alteromonadaceae</taxon>
        <taxon>Bowmanella</taxon>
    </lineage>
</organism>
<dbReference type="Gene3D" id="3.40.50.150">
    <property type="entry name" value="Vaccinia Virus protein VP39"/>
    <property type="match status" value="1"/>
</dbReference>
<dbReference type="RefSeq" id="WP_343846476.1">
    <property type="nucleotide sequence ID" value="NZ_BAAAEI010000021.1"/>
</dbReference>
<dbReference type="Pfam" id="PF05711">
    <property type="entry name" value="TylF"/>
    <property type="match status" value="1"/>
</dbReference>
<dbReference type="InterPro" id="IPR029063">
    <property type="entry name" value="SAM-dependent_MTases_sf"/>
</dbReference>
<comment type="caution">
    <text evidence="1">The sequence shown here is derived from an EMBL/GenBank/DDBJ whole genome shotgun (WGS) entry which is preliminary data.</text>
</comment>
<dbReference type="EMBL" id="BAAAEI010000021">
    <property type="protein sequence ID" value="GAA0366624.1"/>
    <property type="molecule type" value="Genomic_DNA"/>
</dbReference>
<dbReference type="Proteomes" id="UP001501757">
    <property type="component" value="Unassembled WGS sequence"/>
</dbReference>
<evidence type="ECO:0008006" key="3">
    <source>
        <dbReference type="Google" id="ProtNLM"/>
    </source>
</evidence>
<name>A0ABN0XKL5_9ALTE</name>
<sequence>MDVLIFGTGRAGQEAYKTLTSSGRYNIVGFSDNNSEKWGDKFFSLDIIAPADIGKHISFDIVLIASEWFPDIRQQLLIENICKDEEIFEFTINTSVDISKINSVYNQDNLKTVANHDFMHDALFQAAYARGLKALHHRNSSKHIEYFVDWRAHTLIWAAKQALATKGDFVECGVNYGFFSSVLMEYLDWDIHDRKFYLCDTFSGLDENLLLDEERTSGAAESSDKAKLKGAYVSNVESVKENFSQWRNVAFIIGSVPDSLSQIKAGRVAFLHIDMNCAKPEVEALRYFWNLLSPGAIVLLDDYGFPGHEMQKREMDKLSTEYGFNILSLPTGQGLIVIN</sequence>
<dbReference type="SUPFAM" id="SSF53335">
    <property type="entry name" value="S-adenosyl-L-methionine-dependent methyltransferases"/>
    <property type="match status" value="2"/>
</dbReference>
<keyword evidence="2" id="KW-1185">Reference proteome</keyword>
<protein>
    <recommendedName>
        <fullName evidence="3">Methyltransferase</fullName>
    </recommendedName>
</protein>
<dbReference type="PANTHER" id="PTHR40036:SF1">
    <property type="entry name" value="MACROCIN O-METHYLTRANSFERASE"/>
    <property type="match status" value="1"/>
</dbReference>
<dbReference type="Gene3D" id="3.40.50.720">
    <property type="entry name" value="NAD(P)-binding Rossmann-like Domain"/>
    <property type="match status" value="1"/>
</dbReference>
<dbReference type="InterPro" id="IPR008884">
    <property type="entry name" value="TylF_MeTrfase"/>
</dbReference>
<dbReference type="PANTHER" id="PTHR40036">
    <property type="entry name" value="MACROCIN O-METHYLTRANSFERASE"/>
    <property type="match status" value="1"/>
</dbReference>
<gene>
    <name evidence="1" type="ORF">GCM10009092_33720</name>
</gene>